<name>A0A6A6UKQ2_9PEZI</name>
<proteinExistence type="predicted"/>
<keyword evidence="2" id="KW-1133">Transmembrane helix</keyword>
<keyword evidence="2" id="KW-0472">Membrane</keyword>
<feature type="transmembrane region" description="Helical" evidence="2">
    <location>
        <begin position="67"/>
        <end position="90"/>
    </location>
</feature>
<organism evidence="3 4">
    <name type="scientific">Microthyrium microscopicum</name>
    <dbReference type="NCBI Taxonomy" id="703497"/>
    <lineage>
        <taxon>Eukaryota</taxon>
        <taxon>Fungi</taxon>
        <taxon>Dikarya</taxon>
        <taxon>Ascomycota</taxon>
        <taxon>Pezizomycotina</taxon>
        <taxon>Dothideomycetes</taxon>
        <taxon>Dothideomycetes incertae sedis</taxon>
        <taxon>Microthyriales</taxon>
        <taxon>Microthyriaceae</taxon>
        <taxon>Microthyrium</taxon>
    </lineage>
</organism>
<evidence type="ECO:0000256" key="2">
    <source>
        <dbReference type="SAM" id="Phobius"/>
    </source>
</evidence>
<feature type="transmembrane region" description="Helical" evidence="2">
    <location>
        <begin position="111"/>
        <end position="134"/>
    </location>
</feature>
<evidence type="ECO:0000313" key="3">
    <source>
        <dbReference type="EMBL" id="KAF2672802.1"/>
    </source>
</evidence>
<evidence type="ECO:0000256" key="1">
    <source>
        <dbReference type="SAM" id="MobiDB-lite"/>
    </source>
</evidence>
<dbReference type="AlphaFoldDB" id="A0A6A6UKQ2"/>
<gene>
    <name evidence="3" type="ORF">BT63DRAFT_475403</name>
</gene>
<protein>
    <submittedName>
        <fullName evidence="3">Uncharacterized protein</fullName>
    </submittedName>
</protein>
<accession>A0A6A6UKQ2</accession>
<dbReference type="OrthoDB" id="3358048at2759"/>
<feature type="transmembrane region" description="Helical" evidence="2">
    <location>
        <begin position="146"/>
        <end position="165"/>
    </location>
</feature>
<keyword evidence="2" id="KW-0812">Transmembrane</keyword>
<keyword evidence="4" id="KW-1185">Reference proteome</keyword>
<dbReference type="EMBL" id="MU004231">
    <property type="protein sequence ID" value="KAF2672802.1"/>
    <property type="molecule type" value="Genomic_DNA"/>
</dbReference>
<reference evidence="3" key="1">
    <citation type="journal article" date="2020" name="Stud. Mycol.">
        <title>101 Dothideomycetes genomes: a test case for predicting lifestyles and emergence of pathogens.</title>
        <authorList>
            <person name="Haridas S."/>
            <person name="Albert R."/>
            <person name="Binder M."/>
            <person name="Bloem J."/>
            <person name="Labutti K."/>
            <person name="Salamov A."/>
            <person name="Andreopoulos B."/>
            <person name="Baker S."/>
            <person name="Barry K."/>
            <person name="Bills G."/>
            <person name="Bluhm B."/>
            <person name="Cannon C."/>
            <person name="Castanera R."/>
            <person name="Culley D."/>
            <person name="Daum C."/>
            <person name="Ezra D."/>
            <person name="Gonzalez J."/>
            <person name="Henrissat B."/>
            <person name="Kuo A."/>
            <person name="Liang C."/>
            <person name="Lipzen A."/>
            <person name="Lutzoni F."/>
            <person name="Magnuson J."/>
            <person name="Mondo S."/>
            <person name="Nolan M."/>
            <person name="Ohm R."/>
            <person name="Pangilinan J."/>
            <person name="Park H.-J."/>
            <person name="Ramirez L."/>
            <person name="Alfaro M."/>
            <person name="Sun H."/>
            <person name="Tritt A."/>
            <person name="Yoshinaga Y."/>
            <person name="Zwiers L.-H."/>
            <person name="Turgeon B."/>
            <person name="Goodwin S."/>
            <person name="Spatafora J."/>
            <person name="Crous P."/>
            <person name="Grigoriev I."/>
        </authorList>
    </citation>
    <scope>NUCLEOTIDE SEQUENCE</scope>
    <source>
        <strain evidence="3">CBS 115976</strain>
    </source>
</reference>
<feature type="transmembrane region" description="Helical" evidence="2">
    <location>
        <begin position="43"/>
        <end position="61"/>
    </location>
</feature>
<feature type="region of interest" description="Disordered" evidence="1">
    <location>
        <begin position="1"/>
        <end position="20"/>
    </location>
</feature>
<dbReference type="Proteomes" id="UP000799302">
    <property type="component" value="Unassembled WGS sequence"/>
</dbReference>
<evidence type="ECO:0000313" key="4">
    <source>
        <dbReference type="Proteomes" id="UP000799302"/>
    </source>
</evidence>
<feature type="compositionally biased region" description="Low complexity" evidence="1">
    <location>
        <begin position="9"/>
        <end position="20"/>
    </location>
</feature>
<sequence>MATTRLRRALAPPTDDPTTADLDEQEQAELITSLRTHDARSSAIYRALFALVPVLAGLLVLSSARSIGLAMTLGSLSSLAATVYTLYYLPLPPIDEGKGKAKAKSEKDGPLETWLMPLNAMLACVLTISGVAGMQNGLSGWEDGEGMLILPFVVFIIVMVGRATLAPIDVDGLEKLKYNYKGA</sequence>